<name>A0ABD2PG55_9CUCU</name>
<dbReference type="Proteomes" id="UP001516400">
    <property type="component" value="Unassembled WGS sequence"/>
</dbReference>
<dbReference type="AlphaFoldDB" id="A0ABD2PG55"/>
<comment type="caution">
    <text evidence="1">The sequence shown here is derived from an EMBL/GenBank/DDBJ whole genome shotgun (WGS) entry which is preliminary data.</text>
</comment>
<protein>
    <submittedName>
        <fullName evidence="1">Uncharacterized protein</fullName>
    </submittedName>
</protein>
<reference evidence="1 2" key="1">
    <citation type="journal article" date="2021" name="BMC Biol.">
        <title>Horizontally acquired antibacterial genes associated with adaptive radiation of ladybird beetles.</title>
        <authorList>
            <person name="Li H.S."/>
            <person name="Tang X.F."/>
            <person name="Huang Y.H."/>
            <person name="Xu Z.Y."/>
            <person name="Chen M.L."/>
            <person name="Du X.Y."/>
            <person name="Qiu B.Y."/>
            <person name="Chen P.T."/>
            <person name="Zhang W."/>
            <person name="Slipinski A."/>
            <person name="Escalona H.E."/>
            <person name="Waterhouse R.M."/>
            <person name="Zwick A."/>
            <person name="Pang H."/>
        </authorList>
    </citation>
    <scope>NUCLEOTIDE SEQUENCE [LARGE SCALE GENOMIC DNA]</scope>
    <source>
        <strain evidence="1">SYSU2018</strain>
    </source>
</reference>
<evidence type="ECO:0000313" key="1">
    <source>
        <dbReference type="EMBL" id="KAL3289978.1"/>
    </source>
</evidence>
<accession>A0ABD2PG55</accession>
<organism evidence="1 2">
    <name type="scientific">Cryptolaemus montrouzieri</name>
    <dbReference type="NCBI Taxonomy" id="559131"/>
    <lineage>
        <taxon>Eukaryota</taxon>
        <taxon>Metazoa</taxon>
        <taxon>Ecdysozoa</taxon>
        <taxon>Arthropoda</taxon>
        <taxon>Hexapoda</taxon>
        <taxon>Insecta</taxon>
        <taxon>Pterygota</taxon>
        <taxon>Neoptera</taxon>
        <taxon>Endopterygota</taxon>
        <taxon>Coleoptera</taxon>
        <taxon>Polyphaga</taxon>
        <taxon>Cucujiformia</taxon>
        <taxon>Coccinelloidea</taxon>
        <taxon>Coccinellidae</taxon>
        <taxon>Scymninae</taxon>
        <taxon>Scymnini</taxon>
        <taxon>Cryptolaemus</taxon>
    </lineage>
</organism>
<proteinExistence type="predicted"/>
<evidence type="ECO:0000313" key="2">
    <source>
        <dbReference type="Proteomes" id="UP001516400"/>
    </source>
</evidence>
<keyword evidence="2" id="KW-1185">Reference proteome</keyword>
<dbReference type="EMBL" id="JABFTP020000186">
    <property type="protein sequence ID" value="KAL3289978.1"/>
    <property type="molecule type" value="Genomic_DNA"/>
</dbReference>
<gene>
    <name evidence="1" type="ORF">HHI36_023359</name>
</gene>
<sequence length="140" mass="16102">MQTADDLNTLFAAIGNSLSRDVDVTDEQYLELLERKRIKTPNSMFLSSTTPQEIIQIVSMMKTKESQNIYSWNVQLLKRAIEYLAEPLSRLVNSCIECGYFPEELKVAKVLPLYKKDNQNICGNYRLISILPVISKIFYS</sequence>